<keyword evidence="3" id="KW-1185">Reference proteome</keyword>
<evidence type="ECO:0000313" key="3">
    <source>
        <dbReference type="Proteomes" id="UP001221757"/>
    </source>
</evidence>
<protein>
    <submittedName>
        <fullName evidence="2">Uncharacterized protein</fullName>
    </submittedName>
</protein>
<name>A0AAD7D6N5_MYCRO</name>
<proteinExistence type="predicted"/>
<comment type="caution">
    <text evidence="2">The sequence shown here is derived from an EMBL/GenBank/DDBJ whole genome shotgun (WGS) entry which is preliminary data.</text>
</comment>
<organism evidence="2 3">
    <name type="scientific">Mycena rosella</name>
    <name type="common">Pink bonnet</name>
    <name type="synonym">Agaricus rosellus</name>
    <dbReference type="NCBI Taxonomy" id="1033263"/>
    <lineage>
        <taxon>Eukaryota</taxon>
        <taxon>Fungi</taxon>
        <taxon>Dikarya</taxon>
        <taxon>Basidiomycota</taxon>
        <taxon>Agaricomycotina</taxon>
        <taxon>Agaricomycetes</taxon>
        <taxon>Agaricomycetidae</taxon>
        <taxon>Agaricales</taxon>
        <taxon>Marasmiineae</taxon>
        <taxon>Mycenaceae</taxon>
        <taxon>Mycena</taxon>
    </lineage>
</organism>
<dbReference type="Proteomes" id="UP001221757">
    <property type="component" value="Unassembled WGS sequence"/>
</dbReference>
<sequence length="253" mass="27555">MPIFSPTCNVEEIPALLRQLLPAPPDGDAGAALEEAELDLGTEELDLGTEELRLAKDDAEPGAARRALDDAALERFAVDEPELEWTELLPYALEDNAGREAELLGWALDDAPLKDEAELEPVINPLAWDAELERLAEGDTGLRETEAEADGDTELTDERDVVTELARDDDGLEVALLPCEADETDTLLARELDADERDKEAEADEAGTLLTCELDTEEREAEARLVGEEDALETALAKRTTGTPTPTLMKRAH</sequence>
<feature type="region of interest" description="Disordered" evidence="1">
    <location>
        <begin position="229"/>
        <end position="253"/>
    </location>
</feature>
<gene>
    <name evidence="2" type="ORF">B0H17DRAFT_1333636</name>
</gene>
<dbReference type="AlphaFoldDB" id="A0AAD7D6N5"/>
<accession>A0AAD7D6N5</accession>
<evidence type="ECO:0000256" key="1">
    <source>
        <dbReference type="SAM" id="MobiDB-lite"/>
    </source>
</evidence>
<evidence type="ECO:0000313" key="2">
    <source>
        <dbReference type="EMBL" id="KAJ7681667.1"/>
    </source>
</evidence>
<dbReference type="EMBL" id="JARKIE010000115">
    <property type="protein sequence ID" value="KAJ7681667.1"/>
    <property type="molecule type" value="Genomic_DNA"/>
</dbReference>
<reference evidence="2" key="1">
    <citation type="submission" date="2023-03" db="EMBL/GenBank/DDBJ databases">
        <title>Massive genome expansion in bonnet fungi (Mycena s.s.) driven by repeated elements and novel gene families across ecological guilds.</title>
        <authorList>
            <consortium name="Lawrence Berkeley National Laboratory"/>
            <person name="Harder C.B."/>
            <person name="Miyauchi S."/>
            <person name="Viragh M."/>
            <person name="Kuo A."/>
            <person name="Thoen E."/>
            <person name="Andreopoulos B."/>
            <person name="Lu D."/>
            <person name="Skrede I."/>
            <person name="Drula E."/>
            <person name="Henrissat B."/>
            <person name="Morin E."/>
            <person name="Kohler A."/>
            <person name="Barry K."/>
            <person name="LaButti K."/>
            <person name="Morin E."/>
            <person name="Salamov A."/>
            <person name="Lipzen A."/>
            <person name="Mereny Z."/>
            <person name="Hegedus B."/>
            <person name="Baldrian P."/>
            <person name="Stursova M."/>
            <person name="Weitz H."/>
            <person name="Taylor A."/>
            <person name="Grigoriev I.V."/>
            <person name="Nagy L.G."/>
            <person name="Martin F."/>
            <person name="Kauserud H."/>
        </authorList>
    </citation>
    <scope>NUCLEOTIDE SEQUENCE</scope>
    <source>
        <strain evidence="2">CBHHK067</strain>
    </source>
</reference>